<sequence length="216" mass="24497">WAIKRVVYASTVWVYSDCADNFVDETTTLPPPSHLYTVTKLAGEYYCLAYSRLYDLGITILRYGVPYGPRAREGAVIPIFVTRALKGEPLTIAGDGSQFRKFIYVEDLAEGNVLALKSIAKNKTYDLDGKEKVTIKQIAETVQKLVGNVKIESMPARPGDFSGKEVSSELARKEPGWEPKVSFEEGVRRYIEWYKEEEERQGSERARIDKMLRSQL</sequence>
<reference evidence="3" key="1">
    <citation type="journal article" date="2014" name="Front. Microbiol.">
        <title>High frequency of phylogenetically diverse reductive dehalogenase-homologous genes in deep subseafloor sedimentary metagenomes.</title>
        <authorList>
            <person name="Kawai M."/>
            <person name="Futagami T."/>
            <person name="Toyoda A."/>
            <person name="Takaki Y."/>
            <person name="Nishi S."/>
            <person name="Hori S."/>
            <person name="Arai W."/>
            <person name="Tsubouchi T."/>
            <person name="Morono Y."/>
            <person name="Uchiyama I."/>
            <person name="Ito T."/>
            <person name="Fujiyama A."/>
            <person name="Inagaki F."/>
            <person name="Takami H."/>
        </authorList>
    </citation>
    <scope>NUCLEOTIDE SEQUENCE</scope>
    <source>
        <strain evidence="3">Expedition CK06-06</strain>
    </source>
</reference>
<accession>X1VQN0</accession>
<proteinExistence type="inferred from homology"/>
<dbReference type="InterPro" id="IPR036291">
    <property type="entry name" value="NAD(P)-bd_dom_sf"/>
</dbReference>
<dbReference type="EMBL" id="BARW01030961">
    <property type="protein sequence ID" value="GAJ11600.1"/>
    <property type="molecule type" value="Genomic_DNA"/>
</dbReference>
<dbReference type="SUPFAM" id="SSF51735">
    <property type="entry name" value="NAD(P)-binding Rossmann-fold domains"/>
    <property type="match status" value="1"/>
</dbReference>
<comment type="similarity">
    <text evidence="1">Belongs to the NAD(P)-dependent epimerase/dehydratase family.</text>
</comment>
<feature type="domain" description="NAD-dependent epimerase/dehydratase" evidence="2">
    <location>
        <begin position="3"/>
        <end position="125"/>
    </location>
</feature>
<feature type="non-terminal residue" evidence="3">
    <location>
        <position position="1"/>
    </location>
</feature>
<evidence type="ECO:0000256" key="1">
    <source>
        <dbReference type="ARBA" id="ARBA00007637"/>
    </source>
</evidence>
<dbReference type="Gene3D" id="3.40.50.720">
    <property type="entry name" value="NAD(P)-binding Rossmann-like Domain"/>
    <property type="match status" value="1"/>
</dbReference>
<dbReference type="Pfam" id="PF01370">
    <property type="entry name" value="Epimerase"/>
    <property type="match status" value="1"/>
</dbReference>
<dbReference type="Gene3D" id="3.90.25.10">
    <property type="entry name" value="UDP-galactose 4-epimerase, domain 1"/>
    <property type="match status" value="1"/>
</dbReference>
<protein>
    <recommendedName>
        <fullName evidence="2">NAD-dependent epimerase/dehydratase domain-containing protein</fullName>
    </recommendedName>
</protein>
<evidence type="ECO:0000313" key="3">
    <source>
        <dbReference type="EMBL" id="GAJ11600.1"/>
    </source>
</evidence>
<evidence type="ECO:0000259" key="2">
    <source>
        <dbReference type="Pfam" id="PF01370"/>
    </source>
</evidence>
<dbReference type="InterPro" id="IPR001509">
    <property type="entry name" value="Epimerase_deHydtase"/>
</dbReference>
<dbReference type="PANTHER" id="PTHR43000">
    <property type="entry name" value="DTDP-D-GLUCOSE 4,6-DEHYDRATASE-RELATED"/>
    <property type="match status" value="1"/>
</dbReference>
<gene>
    <name evidence="3" type="ORF">S12H4_49369</name>
</gene>
<dbReference type="AlphaFoldDB" id="X1VQN0"/>
<comment type="caution">
    <text evidence="3">The sequence shown here is derived from an EMBL/GenBank/DDBJ whole genome shotgun (WGS) entry which is preliminary data.</text>
</comment>
<name>X1VQN0_9ZZZZ</name>
<organism evidence="3">
    <name type="scientific">marine sediment metagenome</name>
    <dbReference type="NCBI Taxonomy" id="412755"/>
    <lineage>
        <taxon>unclassified sequences</taxon>
        <taxon>metagenomes</taxon>
        <taxon>ecological metagenomes</taxon>
    </lineage>
</organism>